<sequence length="396" mass="44754">MISKDQTKTINGGSFSLDLETLHLLTFKAMANWAELPQDLLTQITKRVKAIEDFIAFGAVCTSWRIAATKKFFDVLSPQVPLLMLADKDEDYREFYSLSKKKVSRIFLPEIRGRECFPSEGWLFTMSYTGEMNLLHPFSHINIQLPPREDLLASEGLGEAPEEEIWNCMDKAILSASPSLTSDYVLVVNYYGRVNSLAFWRPGDLNWTNIDINTHGAVTSMNYYKGQFYSVTWSGQVWVFDVAGPSITKPIVKPRLLIWLKDKIFSQSSVKFYLVELSGTLLLVTRFSHGGCQTFKFKVFELDLIKLELKEINTLGDSAIVLGLNGASSVDSSKFIGVKPNHIYFTDDWEEELKHVEDGGGRDMGAYNIEDEKIESFYPGLSLSPISPPTWVTPSF</sequence>
<dbReference type="KEGG" id="nta:107759463"/>
<name>A0A1S3WYV6_TOBAC</name>
<dbReference type="RefSeq" id="XP_016432896.1">
    <property type="nucleotide sequence ID" value="XM_016577410.1"/>
</dbReference>
<evidence type="ECO:0000313" key="7">
    <source>
        <dbReference type="RefSeq" id="XP_016432900.1"/>
    </source>
</evidence>
<protein>
    <submittedName>
        <fullName evidence="3 4">F-box protein At4g35733-like isoform X1</fullName>
    </submittedName>
</protein>
<dbReference type="RefSeq" id="XP_016432899.1">
    <property type="nucleotide sequence ID" value="XM_016577413.1"/>
</dbReference>
<dbReference type="OMA" id="VQGGCHR"/>
<gene>
    <name evidence="3 4 5 6 7" type="primary">LOC107759463</name>
</gene>
<evidence type="ECO:0000313" key="2">
    <source>
        <dbReference type="Proteomes" id="UP000790787"/>
    </source>
</evidence>
<dbReference type="PANTHER" id="PTHR44259:SF43">
    <property type="entry name" value="DUF295 DOMAIN-CONTAINING PROTEIN"/>
    <property type="match status" value="1"/>
</dbReference>
<dbReference type="OrthoDB" id="642536at2759"/>
<organism evidence="7">
    <name type="scientific">Nicotiana tabacum</name>
    <name type="common">Common tobacco</name>
    <dbReference type="NCBI Taxonomy" id="4097"/>
    <lineage>
        <taxon>Eukaryota</taxon>
        <taxon>Viridiplantae</taxon>
        <taxon>Streptophyta</taxon>
        <taxon>Embryophyta</taxon>
        <taxon>Tracheophyta</taxon>
        <taxon>Spermatophyta</taxon>
        <taxon>Magnoliopsida</taxon>
        <taxon>eudicotyledons</taxon>
        <taxon>Gunneridae</taxon>
        <taxon>Pentapetalae</taxon>
        <taxon>asterids</taxon>
        <taxon>lamiids</taxon>
        <taxon>Solanales</taxon>
        <taxon>Solanaceae</taxon>
        <taxon>Nicotianoideae</taxon>
        <taxon>Nicotianeae</taxon>
        <taxon>Nicotiana</taxon>
    </lineage>
</organism>
<dbReference type="AlphaFoldDB" id="A0A1S3WYV6"/>
<dbReference type="SUPFAM" id="SSF50969">
    <property type="entry name" value="YVTN repeat-like/Quinoprotein amine dehydrogenase"/>
    <property type="match status" value="1"/>
</dbReference>
<dbReference type="RefSeq" id="XP_016432897.1">
    <property type="nucleotide sequence ID" value="XM_016577411.1"/>
</dbReference>
<dbReference type="RefSeq" id="XP_016432900.1">
    <property type="nucleotide sequence ID" value="XM_016577414.1"/>
</dbReference>
<evidence type="ECO:0000313" key="5">
    <source>
        <dbReference type="RefSeq" id="XP_016432898.1"/>
    </source>
</evidence>
<dbReference type="Proteomes" id="UP000790787">
    <property type="component" value="Chromosome 23"/>
</dbReference>
<reference evidence="3 4" key="2">
    <citation type="submission" date="2025-04" db="UniProtKB">
        <authorList>
            <consortium name="RefSeq"/>
        </authorList>
    </citation>
    <scope>IDENTIFICATION</scope>
</reference>
<keyword evidence="2" id="KW-1185">Reference proteome</keyword>
<reference key="1">
    <citation type="journal article" date="2014" name="Nat. Commun.">
        <title>The tobacco genome sequence and its comparison with those of tomato and potato.</title>
        <authorList>
            <person name="Sierro N."/>
            <person name="Battey J.N."/>
            <person name="Ouadi S."/>
            <person name="Bakaher N."/>
            <person name="Bovet L."/>
            <person name="Willig A."/>
            <person name="Goepfert S."/>
            <person name="Peitsch M.C."/>
            <person name="Ivanov N.V."/>
        </authorList>
    </citation>
    <scope>NUCLEOTIDE SEQUENCE [LARGE SCALE GENOMIC DNA]</scope>
    <source>
        <strain>cv. TN90</strain>
    </source>
</reference>
<dbReference type="InterPro" id="IPR011044">
    <property type="entry name" value="Quino_amine_DH_bsu"/>
</dbReference>
<evidence type="ECO:0000313" key="6">
    <source>
        <dbReference type="RefSeq" id="XP_016432899.1"/>
    </source>
</evidence>
<dbReference type="InterPro" id="IPR050942">
    <property type="entry name" value="F-box_BR-signaling"/>
</dbReference>
<dbReference type="PaxDb" id="4097-A0A1S3WYV6"/>
<dbReference type="GeneID" id="107759463"/>
<dbReference type="InterPro" id="IPR005174">
    <property type="entry name" value="KIB1-4_b-propeller"/>
</dbReference>
<dbReference type="SUPFAM" id="SSF81383">
    <property type="entry name" value="F-box domain"/>
    <property type="match status" value="1"/>
</dbReference>
<proteinExistence type="predicted"/>
<feature type="domain" description="KIB1-4 beta-propeller" evidence="1">
    <location>
        <begin position="95"/>
        <end position="368"/>
    </location>
</feature>
<evidence type="ECO:0000313" key="3">
    <source>
        <dbReference type="RefSeq" id="XP_016432896.1"/>
    </source>
</evidence>
<dbReference type="RefSeq" id="XP_016432898.1">
    <property type="nucleotide sequence ID" value="XM_016577412.1"/>
</dbReference>
<dbReference type="Gene3D" id="1.20.1280.50">
    <property type="match status" value="1"/>
</dbReference>
<evidence type="ECO:0000313" key="4">
    <source>
        <dbReference type="RefSeq" id="XP_016432897.1"/>
    </source>
</evidence>
<dbReference type="PANTHER" id="PTHR44259">
    <property type="entry name" value="OS07G0183000 PROTEIN-RELATED"/>
    <property type="match status" value="1"/>
</dbReference>
<accession>A0A1S3WYV6</accession>
<evidence type="ECO:0000259" key="1">
    <source>
        <dbReference type="Pfam" id="PF03478"/>
    </source>
</evidence>
<dbReference type="Pfam" id="PF03478">
    <property type="entry name" value="Beta-prop_KIB1-4"/>
    <property type="match status" value="1"/>
</dbReference>
<dbReference type="InterPro" id="IPR036047">
    <property type="entry name" value="F-box-like_dom_sf"/>
</dbReference>
<dbReference type="STRING" id="4097.A0A1S3WYV6"/>